<name>K6XHF3_9ALTE</name>
<feature type="signal peptide" evidence="1">
    <location>
        <begin position="1"/>
        <end position="28"/>
    </location>
</feature>
<keyword evidence="3" id="KW-1185">Reference proteome</keyword>
<evidence type="ECO:0000313" key="3">
    <source>
        <dbReference type="Proteomes" id="UP000006327"/>
    </source>
</evidence>
<evidence type="ECO:0000256" key="1">
    <source>
        <dbReference type="SAM" id="SignalP"/>
    </source>
</evidence>
<accession>K6XHF3</accession>
<dbReference type="EMBL" id="BAEO01000047">
    <property type="protein sequence ID" value="GAC20089.1"/>
    <property type="molecule type" value="Genomic_DNA"/>
</dbReference>
<feature type="chain" id="PRO_5003896633" description="DUF4402 domain-containing protein" evidence="1">
    <location>
        <begin position="29"/>
        <end position="161"/>
    </location>
</feature>
<organism evidence="2 3">
    <name type="scientific">Paraglaciecola arctica BSs20135</name>
    <dbReference type="NCBI Taxonomy" id="493475"/>
    <lineage>
        <taxon>Bacteria</taxon>
        <taxon>Pseudomonadati</taxon>
        <taxon>Pseudomonadota</taxon>
        <taxon>Gammaproteobacteria</taxon>
        <taxon>Alteromonadales</taxon>
        <taxon>Alteromonadaceae</taxon>
        <taxon>Paraglaciecola</taxon>
    </lineage>
</organism>
<gene>
    <name evidence="2" type="ORF">GARC_3130</name>
</gene>
<keyword evidence="1" id="KW-0732">Signal</keyword>
<evidence type="ECO:0008006" key="4">
    <source>
        <dbReference type="Google" id="ProtNLM"/>
    </source>
</evidence>
<proteinExistence type="predicted"/>
<dbReference type="AlphaFoldDB" id="K6XHF3"/>
<dbReference type="STRING" id="493475.GARC_3130"/>
<protein>
    <recommendedName>
        <fullName evidence="4">DUF4402 domain-containing protein</fullName>
    </recommendedName>
</protein>
<comment type="caution">
    <text evidence="2">The sequence shown here is derived from an EMBL/GenBank/DDBJ whole genome shotgun (WGS) entry which is preliminary data.</text>
</comment>
<reference evidence="2 3" key="1">
    <citation type="journal article" date="2017" name="Antonie Van Leeuwenhoek">
        <title>Rhizobium rhizosphaerae sp. nov., a novel species isolated from rice rhizosphere.</title>
        <authorList>
            <person name="Zhao J.J."/>
            <person name="Zhang J."/>
            <person name="Zhang R.J."/>
            <person name="Zhang C.W."/>
            <person name="Yin H.Q."/>
            <person name="Zhang X.X."/>
        </authorList>
    </citation>
    <scope>NUCLEOTIDE SEQUENCE [LARGE SCALE GENOMIC DNA]</scope>
    <source>
        <strain evidence="2 3">BSs20135</strain>
    </source>
</reference>
<dbReference type="Proteomes" id="UP000006327">
    <property type="component" value="Unassembled WGS sequence"/>
</dbReference>
<evidence type="ECO:0000313" key="2">
    <source>
        <dbReference type="EMBL" id="GAC20089.1"/>
    </source>
</evidence>
<sequence>MTNKYFQNPINCKLIVILLLLFTSIANAAVTEVEKLDFGTLAVLRNDSVSEITINLDNQITFTNHIRVLVPGHRGEYLLSSYEPFKELFISANIVQTETSSPATPSQQFTLISLSSVPTITTDANGDATVFVGGTIASSGNAVGIYYDTAYTVIFELSINF</sequence>